<keyword evidence="8" id="KW-0482">Metalloprotease</keyword>
<dbReference type="NCBIfam" id="TIGR01887">
    <property type="entry name" value="dipeptidaselike"/>
    <property type="match status" value="1"/>
</dbReference>
<dbReference type="PANTHER" id="PTHR43808">
    <property type="entry name" value="ACETYLORNITHINE DEACETYLASE"/>
    <property type="match status" value="1"/>
</dbReference>
<sequence length="455" mass="49729">MLNKRIDELQEELLSSTQRLLKIRSLEGQALPGMPFGKEVNDALMEALKISEELGFKTKNVDGYAGYAEYGDGDEYIGVLGHLDVVPEGSGWNHEPYGGEISDGKVWGRGSLDDKGPIIAALYGLKAIKDLNLPLSKKVRIIFGTNEETGCGEIEYYLKKEKAPIMAFTPDAEFPIIYAEKGILNFTMHSDFSQSGNVIISYIKGGERVNIVPGYCEALVKGADRAILDSYIIQNRAAIDIEECEEGMILKSHGVSAHGSTPEKGKNAIMELILALNTLDIDGKAGIIIDTLAHKIGRDVNGENIGAGLWDEPSGKLTLNAGVINMTETSLDFRIDIRYPVTKNKTEILDGIENSLKKSEIEIKDIDEVGPLYFSKDHELIKKLQKAYAEVTGFDSEPLAIGGGTYAKSMPNTVAFGPAFPGRGDLAHQPNEYISIDDLMMSAKIYGRAIYELAK</sequence>
<dbReference type="PROSITE" id="PS00758">
    <property type="entry name" value="ARGE_DAPE_CPG2_1"/>
    <property type="match status" value="1"/>
</dbReference>
<dbReference type="GO" id="GO:0008237">
    <property type="term" value="F:metallopeptidase activity"/>
    <property type="evidence" value="ECO:0007669"/>
    <property type="project" value="UniProtKB-KW"/>
</dbReference>
<evidence type="ECO:0000256" key="5">
    <source>
        <dbReference type="ARBA" id="ARBA00022801"/>
    </source>
</evidence>
<dbReference type="GO" id="GO:0008777">
    <property type="term" value="F:acetylornithine deacetylase activity"/>
    <property type="evidence" value="ECO:0007669"/>
    <property type="project" value="TreeGrafter"/>
</dbReference>
<dbReference type="SUPFAM" id="SSF53187">
    <property type="entry name" value="Zn-dependent exopeptidases"/>
    <property type="match status" value="1"/>
</dbReference>
<evidence type="ECO:0000256" key="3">
    <source>
        <dbReference type="ARBA" id="ARBA00022670"/>
    </source>
</evidence>
<evidence type="ECO:0000313" key="10">
    <source>
        <dbReference type="EMBL" id="SFF65245.1"/>
    </source>
</evidence>
<dbReference type="NCBIfam" id="NF005591">
    <property type="entry name" value="PRK07318.1"/>
    <property type="match status" value="1"/>
</dbReference>
<dbReference type="SUPFAM" id="SSF55031">
    <property type="entry name" value="Bacterial exopeptidase dimerisation domain"/>
    <property type="match status" value="1"/>
</dbReference>
<dbReference type="CDD" id="cd03888">
    <property type="entry name" value="M20_PepV"/>
    <property type="match status" value="1"/>
</dbReference>
<keyword evidence="7" id="KW-0224">Dipeptidase</keyword>
<keyword evidence="6" id="KW-0862">Zinc</keyword>
<dbReference type="GO" id="GO:0016805">
    <property type="term" value="F:dipeptidase activity"/>
    <property type="evidence" value="ECO:0007669"/>
    <property type="project" value="UniProtKB-KW"/>
</dbReference>
<dbReference type="AlphaFoldDB" id="A0A1I2KDX4"/>
<dbReference type="PANTHER" id="PTHR43808:SF31">
    <property type="entry name" value="N-ACETYL-L-CITRULLINE DEACETYLASE"/>
    <property type="match status" value="1"/>
</dbReference>
<evidence type="ECO:0000259" key="9">
    <source>
        <dbReference type="Pfam" id="PF07687"/>
    </source>
</evidence>
<dbReference type="Proteomes" id="UP000182135">
    <property type="component" value="Unassembled WGS sequence"/>
</dbReference>
<dbReference type="STRING" id="1529.SAMN04487885_105130"/>
<comment type="cofactor">
    <cofactor evidence="1">
        <name>Zn(2+)</name>
        <dbReference type="ChEBI" id="CHEBI:29105"/>
    </cofactor>
</comment>
<evidence type="ECO:0000256" key="4">
    <source>
        <dbReference type="ARBA" id="ARBA00022723"/>
    </source>
</evidence>
<dbReference type="Pfam" id="PF01546">
    <property type="entry name" value="Peptidase_M20"/>
    <property type="match status" value="1"/>
</dbReference>
<evidence type="ECO:0000256" key="7">
    <source>
        <dbReference type="ARBA" id="ARBA00022997"/>
    </source>
</evidence>
<organism evidence="10 11">
    <name type="scientific">Clostridium cadaveris</name>
    <dbReference type="NCBI Taxonomy" id="1529"/>
    <lineage>
        <taxon>Bacteria</taxon>
        <taxon>Bacillati</taxon>
        <taxon>Bacillota</taxon>
        <taxon>Clostridia</taxon>
        <taxon>Eubacteriales</taxon>
        <taxon>Clostridiaceae</taxon>
        <taxon>Clostridium</taxon>
    </lineage>
</organism>
<dbReference type="Pfam" id="PF07687">
    <property type="entry name" value="M20_dimer"/>
    <property type="match status" value="1"/>
</dbReference>
<name>A0A1I2KDX4_9CLOT</name>
<dbReference type="EMBL" id="FOOE01000005">
    <property type="protein sequence ID" value="SFF65245.1"/>
    <property type="molecule type" value="Genomic_DNA"/>
</dbReference>
<evidence type="ECO:0000256" key="2">
    <source>
        <dbReference type="ARBA" id="ARBA00006247"/>
    </source>
</evidence>
<dbReference type="eggNOG" id="COG0624">
    <property type="taxonomic scope" value="Bacteria"/>
</dbReference>
<dbReference type="InterPro" id="IPR010964">
    <property type="entry name" value="M20A_pepV-rel"/>
</dbReference>
<dbReference type="Gene3D" id="3.40.630.10">
    <property type="entry name" value="Zn peptidases"/>
    <property type="match status" value="1"/>
</dbReference>
<keyword evidence="5" id="KW-0378">Hydrolase</keyword>
<accession>A0A1I2KDX4</accession>
<dbReference type="InterPro" id="IPR002933">
    <property type="entry name" value="Peptidase_M20"/>
</dbReference>
<dbReference type="InterPro" id="IPR050072">
    <property type="entry name" value="Peptidase_M20A"/>
</dbReference>
<dbReference type="InterPro" id="IPR011650">
    <property type="entry name" value="Peptidase_M20_dimer"/>
</dbReference>
<proteinExistence type="inferred from homology"/>
<feature type="domain" description="Peptidase M20 dimerisation" evidence="9">
    <location>
        <begin position="248"/>
        <end position="358"/>
    </location>
</feature>
<dbReference type="InterPro" id="IPR036264">
    <property type="entry name" value="Bact_exopeptidase_dim_dom"/>
</dbReference>
<keyword evidence="11" id="KW-1185">Reference proteome</keyword>
<dbReference type="GO" id="GO:0006526">
    <property type="term" value="P:L-arginine biosynthetic process"/>
    <property type="evidence" value="ECO:0007669"/>
    <property type="project" value="TreeGrafter"/>
</dbReference>
<evidence type="ECO:0000256" key="1">
    <source>
        <dbReference type="ARBA" id="ARBA00001947"/>
    </source>
</evidence>
<dbReference type="Gene3D" id="3.30.70.360">
    <property type="match status" value="2"/>
</dbReference>
<gene>
    <name evidence="10" type="ORF">SAMN04487885_105130</name>
</gene>
<evidence type="ECO:0000256" key="6">
    <source>
        <dbReference type="ARBA" id="ARBA00022833"/>
    </source>
</evidence>
<dbReference type="InterPro" id="IPR001261">
    <property type="entry name" value="ArgE/DapE_CS"/>
</dbReference>
<keyword evidence="4" id="KW-0479">Metal-binding</keyword>
<evidence type="ECO:0000256" key="8">
    <source>
        <dbReference type="ARBA" id="ARBA00023049"/>
    </source>
</evidence>
<evidence type="ECO:0000313" key="11">
    <source>
        <dbReference type="Proteomes" id="UP000182135"/>
    </source>
</evidence>
<dbReference type="GO" id="GO:0006508">
    <property type="term" value="P:proteolysis"/>
    <property type="evidence" value="ECO:0007669"/>
    <property type="project" value="UniProtKB-KW"/>
</dbReference>
<protein>
    <submittedName>
        <fullName evidence="10">Succinyl-diaminopimelate desuccinylase</fullName>
    </submittedName>
</protein>
<reference evidence="10 11" key="1">
    <citation type="submission" date="2016-10" db="EMBL/GenBank/DDBJ databases">
        <authorList>
            <person name="de Groot N.N."/>
        </authorList>
    </citation>
    <scope>NUCLEOTIDE SEQUENCE [LARGE SCALE GENOMIC DNA]</scope>
    <source>
        <strain evidence="10 11">NLAE-zl-G419</strain>
    </source>
</reference>
<comment type="similarity">
    <text evidence="2">Belongs to the peptidase M20A family.</text>
</comment>
<keyword evidence="3" id="KW-0645">Protease</keyword>
<dbReference type="GO" id="GO:0008270">
    <property type="term" value="F:zinc ion binding"/>
    <property type="evidence" value="ECO:0007669"/>
    <property type="project" value="InterPro"/>
</dbReference>